<dbReference type="SMART" id="SM00181">
    <property type="entry name" value="EGF"/>
    <property type="match status" value="15"/>
</dbReference>
<feature type="compositionally biased region" description="Polar residues" evidence="18">
    <location>
        <begin position="1315"/>
        <end position="1326"/>
    </location>
</feature>
<feature type="disulfide bond" evidence="15">
    <location>
        <begin position="975"/>
        <end position="984"/>
    </location>
</feature>
<dbReference type="InterPro" id="IPR026219">
    <property type="entry name" value="Jagged/Serrate"/>
</dbReference>
<dbReference type="FunFam" id="2.10.25.10:FF:000143">
    <property type="entry name" value="Protein crumbs 1"/>
    <property type="match status" value="1"/>
</dbReference>
<dbReference type="InterPro" id="IPR011651">
    <property type="entry name" value="Notch_ligand_N"/>
</dbReference>
<dbReference type="Pfam" id="PF01414">
    <property type="entry name" value="DSL"/>
    <property type="match status" value="1"/>
</dbReference>
<keyword evidence="10" id="KW-0914">Notch signaling pathway</keyword>
<feature type="compositionally biased region" description="Acidic residues" evidence="18">
    <location>
        <begin position="1279"/>
        <end position="1291"/>
    </location>
</feature>
<keyword evidence="14" id="KW-0325">Glycoprotein</keyword>
<feature type="disulfide bond" evidence="15">
    <location>
        <begin position="567"/>
        <end position="576"/>
    </location>
</feature>
<dbReference type="GO" id="GO:0005829">
    <property type="term" value="C:cytosol"/>
    <property type="evidence" value="ECO:0007669"/>
    <property type="project" value="UniProtKB-ARBA"/>
</dbReference>
<dbReference type="InterPro" id="IPR001881">
    <property type="entry name" value="EGF-like_Ca-bd_dom"/>
</dbReference>
<evidence type="ECO:0000256" key="1">
    <source>
        <dbReference type="ARBA" id="ARBA00004479"/>
    </source>
</evidence>
<evidence type="ECO:0000256" key="9">
    <source>
        <dbReference type="ARBA" id="ARBA00022843"/>
    </source>
</evidence>
<dbReference type="FunFam" id="2.10.25.10:FF:000613">
    <property type="entry name" value="Delta-like protein"/>
    <property type="match status" value="1"/>
</dbReference>
<dbReference type="PANTHER" id="PTHR24049:SF35">
    <property type="entry name" value="EGF-LIKE DOMAIN-CONTAINING PROTEIN"/>
    <property type="match status" value="1"/>
</dbReference>
<evidence type="ECO:0000256" key="8">
    <source>
        <dbReference type="ARBA" id="ARBA00022837"/>
    </source>
</evidence>
<accession>A0A498LQY8</accession>
<keyword evidence="3 15" id="KW-0245">EGF-like domain</keyword>
<evidence type="ECO:0000259" key="20">
    <source>
        <dbReference type="PROSITE" id="PS50026"/>
    </source>
</evidence>
<evidence type="ECO:0000256" key="12">
    <source>
        <dbReference type="ARBA" id="ARBA00023136"/>
    </source>
</evidence>
<dbReference type="FunFam" id="2.10.25.140:FF:000001">
    <property type="entry name" value="Delta-like protein"/>
    <property type="match status" value="1"/>
</dbReference>
<feature type="domain" description="EGF-like" evidence="20">
    <location>
        <begin position="1025"/>
        <end position="1061"/>
    </location>
</feature>
<dbReference type="Gene3D" id="2.60.40.3510">
    <property type="match status" value="1"/>
</dbReference>
<dbReference type="FunFam" id="2.10.25.10:FF:000148">
    <property type="entry name" value="Delta-like protein"/>
    <property type="match status" value="1"/>
</dbReference>
<feature type="domain" description="EGF-like" evidence="20">
    <location>
        <begin position="692"/>
        <end position="728"/>
    </location>
</feature>
<dbReference type="PROSITE" id="PS01187">
    <property type="entry name" value="EGF_CA"/>
    <property type="match status" value="4"/>
</dbReference>
<dbReference type="PROSITE" id="PS00022">
    <property type="entry name" value="EGF_1"/>
    <property type="match status" value="13"/>
</dbReference>
<dbReference type="Pfam" id="PF25024">
    <property type="entry name" value="EGF_TEN"/>
    <property type="match status" value="1"/>
</dbReference>
<feature type="domain" description="EGF-like" evidence="20">
    <location>
        <begin position="539"/>
        <end position="577"/>
    </location>
</feature>
<organism evidence="22 23">
    <name type="scientific">Labeo rohita</name>
    <name type="common">Indian major carp</name>
    <name type="synonym">Cyprinus rohita</name>
    <dbReference type="NCBI Taxonomy" id="84645"/>
    <lineage>
        <taxon>Eukaryota</taxon>
        <taxon>Metazoa</taxon>
        <taxon>Chordata</taxon>
        <taxon>Craniata</taxon>
        <taxon>Vertebrata</taxon>
        <taxon>Euteleostomi</taxon>
        <taxon>Actinopterygii</taxon>
        <taxon>Neopterygii</taxon>
        <taxon>Teleostei</taxon>
        <taxon>Ostariophysi</taxon>
        <taxon>Cypriniformes</taxon>
        <taxon>Cyprinidae</taxon>
        <taxon>Labeoninae</taxon>
        <taxon>Labeonini</taxon>
        <taxon>Labeo</taxon>
    </lineage>
</organism>
<dbReference type="SMART" id="SM00051">
    <property type="entry name" value="DSL"/>
    <property type="match status" value="1"/>
</dbReference>
<dbReference type="SUPFAM" id="SSF57196">
    <property type="entry name" value="EGF/Laminin"/>
    <property type="match status" value="13"/>
</dbReference>
<dbReference type="Pfam" id="PF12661">
    <property type="entry name" value="hEGF"/>
    <property type="match status" value="2"/>
</dbReference>
<feature type="domain" description="EGF-like" evidence="20">
    <location>
        <begin position="910"/>
        <end position="946"/>
    </location>
</feature>
<feature type="disulfide bond" evidence="16">
    <location>
        <begin position="439"/>
        <end position="451"/>
    </location>
</feature>
<dbReference type="CDD" id="cd00054">
    <property type="entry name" value="EGF_CA"/>
    <property type="match status" value="12"/>
</dbReference>
<evidence type="ECO:0000256" key="14">
    <source>
        <dbReference type="ARBA" id="ARBA00023180"/>
    </source>
</evidence>
<feature type="disulfide bond" evidence="16">
    <location>
        <begin position="459"/>
        <end position="468"/>
    </location>
</feature>
<dbReference type="PROSITE" id="PS50026">
    <property type="entry name" value="EGF_3"/>
    <property type="match status" value="13"/>
</dbReference>
<feature type="disulfide bond" evidence="15">
    <location>
        <begin position="718"/>
        <end position="727"/>
    </location>
</feature>
<evidence type="ECO:0000256" key="17">
    <source>
        <dbReference type="RuleBase" id="RU280815"/>
    </source>
</evidence>
<reference evidence="22 23" key="1">
    <citation type="submission" date="2018-03" db="EMBL/GenBank/DDBJ databases">
        <title>Draft genome sequence of Rohu Carp (Labeo rohita).</title>
        <authorList>
            <person name="Das P."/>
            <person name="Kushwaha B."/>
            <person name="Joshi C.G."/>
            <person name="Kumar D."/>
            <person name="Nagpure N.S."/>
            <person name="Sahoo L."/>
            <person name="Das S.P."/>
            <person name="Bit A."/>
            <person name="Patnaik S."/>
            <person name="Meher P.K."/>
            <person name="Jayasankar P."/>
            <person name="Koringa P.G."/>
            <person name="Patel N.V."/>
            <person name="Hinsu A.T."/>
            <person name="Kumar R."/>
            <person name="Pandey M."/>
            <person name="Agarwal S."/>
            <person name="Srivastava S."/>
            <person name="Singh M."/>
            <person name="Iquebal M.A."/>
            <person name="Jaiswal S."/>
            <person name="Angadi U.B."/>
            <person name="Kumar N."/>
            <person name="Raza M."/>
            <person name="Shah T.M."/>
            <person name="Rai A."/>
            <person name="Jena J.K."/>
        </authorList>
    </citation>
    <scope>NUCLEOTIDE SEQUENCE [LARGE SCALE GENOMIC DNA]</scope>
    <source>
        <strain evidence="22">DASCIFA01</strain>
        <tissue evidence="22">Testis</tissue>
    </source>
</reference>
<keyword evidence="8" id="KW-0106">Calcium</keyword>
<feature type="domain" description="EGF-like" evidence="20">
    <location>
        <begin position="655"/>
        <end position="690"/>
    </location>
</feature>
<evidence type="ECO:0000256" key="4">
    <source>
        <dbReference type="ARBA" id="ARBA00022692"/>
    </source>
</evidence>
<dbReference type="Pfam" id="PF23575">
    <property type="entry name" value="JAG1"/>
    <property type="match status" value="1"/>
</dbReference>
<feature type="disulfide bond" evidence="15">
    <location>
        <begin position="1013"/>
        <end position="1022"/>
    </location>
</feature>
<feature type="disulfide bond" evidence="16">
    <location>
        <begin position="426"/>
        <end position="435"/>
    </location>
</feature>
<feature type="disulfide bond" evidence="15">
    <location>
        <begin position="605"/>
        <end position="614"/>
    </location>
</feature>
<feature type="domain" description="EGF-like" evidence="20">
    <location>
        <begin position="834"/>
        <end position="870"/>
    </location>
</feature>
<dbReference type="FunFam" id="2.10.25.10:FF:000117">
    <property type="entry name" value="Delta-like protein"/>
    <property type="match status" value="1"/>
</dbReference>
<dbReference type="GO" id="GO:0060218">
    <property type="term" value="P:hematopoietic stem cell differentiation"/>
    <property type="evidence" value="ECO:0007669"/>
    <property type="project" value="UniProtKB-ARBA"/>
</dbReference>
<dbReference type="FunFam" id="2.10.25.10:FF:000472">
    <property type="entry name" value="Uncharacterized protein, isoform A"/>
    <property type="match status" value="1"/>
</dbReference>
<feature type="region of interest" description="Disordered" evidence="18">
    <location>
        <begin position="1315"/>
        <end position="1351"/>
    </location>
</feature>
<feature type="disulfide bond" evidence="15">
    <location>
        <begin position="659"/>
        <end position="669"/>
    </location>
</feature>
<dbReference type="Proteomes" id="UP000290572">
    <property type="component" value="Unassembled WGS sequence"/>
</dbReference>
<evidence type="ECO:0000256" key="13">
    <source>
        <dbReference type="ARBA" id="ARBA00023157"/>
    </source>
</evidence>
<dbReference type="PROSITE" id="PS51051">
    <property type="entry name" value="DSL"/>
    <property type="match status" value="1"/>
</dbReference>
<dbReference type="PRINTS" id="PR00010">
    <property type="entry name" value="EGFBLOOD"/>
</dbReference>
<feature type="disulfide bond" evidence="15">
    <location>
        <begin position="1051"/>
        <end position="1060"/>
    </location>
</feature>
<evidence type="ECO:0000256" key="3">
    <source>
        <dbReference type="ARBA" id="ARBA00022536"/>
    </source>
</evidence>
<feature type="domain" description="EGF-like" evidence="20">
    <location>
        <begin position="987"/>
        <end position="1023"/>
    </location>
</feature>
<evidence type="ECO:0000256" key="16">
    <source>
        <dbReference type="PROSITE-ProRule" id="PRU00377"/>
    </source>
</evidence>
<feature type="compositionally biased region" description="Basic and acidic residues" evidence="18">
    <location>
        <begin position="1342"/>
        <end position="1351"/>
    </location>
</feature>
<keyword evidence="12 17" id="KW-0472">Membrane</keyword>
<dbReference type="GO" id="GO:0045597">
    <property type="term" value="P:positive regulation of cell differentiation"/>
    <property type="evidence" value="ECO:0007669"/>
    <property type="project" value="UniProtKB-ARBA"/>
</dbReference>
<dbReference type="EMBL" id="QBIY01013198">
    <property type="protein sequence ID" value="RXN10580.1"/>
    <property type="molecule type" value="Genomic_DNA"/>
</dbReference>
<feature type="domain" description="DSL" evidence="21">
    <location>
        <begin position="424"/>
        <end position="468"/>
    </location>
</feature>
<dbReference type="PRINTS" id="PR02059">
    <property type="entry name" value="JAGGEDFAMILY"/>
</dbReference>
<feature type="compositionally biased region" description="Polar residues" evidence="18">
    <location>
        <begin position="1237"/>
        <end position="1251"/>
    </location>
</feature>
<keyword evidence="4 17" id="KW-0812">Transmembrane</keyword>
<dbReference type="FunFam" id="2.10.25.10:FF:000018">
    <property type="entry name" value="Delta-like 1"/>
    <property type="match status" value="1"/>
</dbReference>
<feature type="domain" description="EGF-like" evidence="20">
    <location>
        <begin position="794"/>
        <end position="832"/>
    </location>
</feature>
<dbReference type="FunFam" id="2.10.25.10:FF:000824">
    <property type="entry name" value="Delta-like protein"/>
    <property type="match status" value="1"/>
</dbReference>
<dbReference type="GO" id="GO:0048018">
    <property type="term" value="F:receptor ligand activity"/>
    <property type="evidence" value="ECO:0007669"/>
    <property type="project" value="UniProtKB-ARBA"/>
</dbReference>
<keyword evidence="9" id="KW-0832">Ubl conjugation</keyword>
<protein>
    <recommendedName>
        <fullName evidence="17">Delta-like protein</fullName>
    </recommendedName>
</protein>
<dbReference type="Pfam" id="PF07657">
    <property type="entry name" value="MNNL"/>
    <property type="match status" value="1"/>
</dbReference>
<dbReference type="FunFam" id="2.10.25.10:FF:000007">
    <property type="entry name" value="Delta-like protein"/>
    <property type="match status" value="2"/>
</dbReference>
<evidence type="ECO:0000256" key="5">
    <source>
        <dbReference type="ARBA" id="ARBA00022729"/>
    </source>
</evidence>
<name>A0A498LQY8_LABRO</name>
<keyword evidence="7" id="KW-0221">Differentiation</keyword>
<evidence type="ECO:0000256" key="19">
    <source>
        <dbReference type="SAM" id="Phobius"/>
    </source>
</evidence>
<feature type="region of interest" description="Disordered" evidence="18">
    <location>
        <begin position="1231"/>
        <end position="1296"/>
    </location>
</feature>
<dbReference type="Pfam" id="PF21700">
    <property type="entry name" value="EGF_DL_JAG"/>
    <property type="match status" value="1"/>
</dbReference>
<dbReference type="InterPro" id="IPR018097">
    <property type="entry name" value="EGF_Ca-bd_CS"/>
</dbReference>
<evidence type="ECO:0000256" key="2">
    <source>
        <dbReference type="ARBA" id="ARBA00022473"/>
    </source>
</evidence>
<feature type="disulfide bond" evidence="15">
    <location>
        <begin position="756"/>
        <end position="765"/>
    </location>
</feature>
<evidence type="ECO:0000256" key="11">
    <source>
        <dbReference type="ARBA" id="ARBA00022989"/>
    </source>
</evidence>
<comment type="subcellular location">
    <subcellularLocation>
        <location evidence="1 17">Membrane</location>
        <topology evidence="1 17">Single-pass type I membrane protein</topology>
    </subcellularLocation>
</comment>
<dbReference type="FunFam" id="2.10.25.10:FF:000004">
    <property type="entry name" value="Neurogenic locus notch 1"/>
    <property type="match status" value="1"/>
</dbReference>
<evidence type="ECO:0000256" key="6">
    <source>
        <dbReference type="ARBA" id="ARBA00022737"/>
    </source>
</evidence>
<dbReference type="InterPro" id="IPR013032">
    <property type="entry name" value="EGF-like_CS"/>
</dbReference>
<feature type="domain" description="EGF-like" evidence="20">
    <location>
        <begin position="872"/>
        <end position="908"/>
    </location>
</feature>
<evidence type="ECO:0000256" key="18">
    <source>
        <dbReference type="SAM" id="MobiDB-lite"/>
    </source>
</evidence>
<feature type="domain" description="EGF-like" evidence="20">
    <location>
        <begin position="579"/>
        <end position="615"/>
    </location>
</feature>
<dbReference type="FunFam" id="2.10.25.10:FF:000095">
    <property type="entry name" value="Notch, isoform B"/>
    <property type="match status" value="1"/>
</dbReference>
<keyword evidence="13 15" id="KW-1015">Disulfide bond</keyword>
<keyword evidence="2 17" id="KW-0217">Developmental protein</keyword>
<feature type="transmembrane region" description="Helical" evidence="19">
    <location>
        <begin position="1198"/>
        <end position="1222"/>
    </location>
</feature>
<comment type="caution">
    <text evidence="22">The sequence shown here is derived from an EMBL/GenBank/DDBJ whole genome shotgun (WGS) entry which is preliminary data.</text>
</comment>
<dbReference type="GO" id="GO:0005886">
    <property type="term" value="C:plasma membrane"/>
    <property type="evidence" value="ECO:0007669"/>
    <property type="project" value="UniProtKB-ARBA"/>
</dbReference>
<gene>
    <name evidence="22" type="ORF">ROHU_030650</name>
</gene>
<sequence>MEQLKSNQDDLQKDMLQREIKVKELRQAIDSYKKFSSLSRYQCSNLCTISISQHHTFEEIEKVVCELKSQLDDLCEQDILWISEKVPAVHIMENNEKVPKYLPSHPKTREEFLIYSCDLNLNRSSACSQLSVKDKSVSRINSGQHSTLVASPLHFGQPYKFSSFPHYQCSDLCNTSVSQQLTFEEIEKVVSELKSQLDDLCEQDVVRILEKVPTVHVMVNSVNNKMLKKYLPSQPKTREEFLMYSIDLNLNASGYSALSVKNSKSVVCQSSGYLELQLISVENDRGELANGNCCDGARSAQDGLCDRDECDTYLRVCLKEYQVEVTTSGFCTYGTGSSSVIGGNTFQLKGFNGNPNKANDLGTVIIPFQFAWPKPKHMGYEVTYTGEDLLIERSVNRGEMNPGEERQLIQHKGQTASIQYSVRVRCDRHYYGNKCNKQCRPRDDYFGHYICNQFGDQQCMEGWTGKDCKKAICKQGCSELHGTCETPGQCVHLSKCNYGWQGPLCDECLRFPGCVHGTCAKKWECICEKNWGGLLCDKDLNYCGTHKPCVNGGTCLNTEPDEYFCSCPEGYSGKNCHIAEHACMSNPCANGGTCHELGSGFECLCPPGWDGPTCAKDKDECTSNPCAHGGTCFDLVNGFECLCLPQWTGKTCQIDVNSCYGQCQNGGTCQDGRHGYMCQCQPGFLGRHCEVQQSRCANSPCQNGGRCRSLATGYECECLYGYTGTNCEVRVDLCSPNPCQNKAQCHSMQGDFYCACADEYEGKTCSQLRDHCKTSTCQVIDSCTIEVTTNGTATAVRRILSNVCGPHGHCISQSGGNFTCACQPGFTGTYCHENINDCASSPCQNGGTCIDDIDSFRCVCPDGFNGQLCEQEVNECSGDPCLNGGICKDLLNDFYCLCTDNWKGKTCNSRDSQCDTSTCANGGTCYDHVDSFRCACPSGWGGSTCNTAMNSSCESGPCLNGGTCIGGGSVFTCICKDGWEGPTCAQDVDDCNPHPCYNGGQCVDGVNWFRCECAPGFAGPDCRINIDECQSCPCSYGATCVDEINGYRCVCPVGRAGPRCQEFIGVGKACDRSGVQVHHGERWDDGCNSCQCMNGNIRCTKGSTAEGVCTELTYLPITRTLAKDHTLSILCDQSPSSQNAVEVAMSYEQNTFIEGRAQIENVVRTIIDVLSKPHNSSLLLAVREVRVDTQDPRPKVGYLIPLLCVLFVVLWISCVIVCVWWFRRRRKARQREDTQMEESINNQRGTLLSTRTPHKDNTDPLQENKNLLYPLDRVGDGAEREDEEEEGDEESDRGLAMHKCSSLAYSKGDAVYTIHTTAPNQPNRTHYSSKDNRCKNNVNESLSEHTKDHYV</sequence>
<feature type="domain" description="EGF-like" evidence="20">
    <location>
        <begin position="730"/>
        <end position="766"/>
    </location>
</feature>
<evidence type="ECO:0000313" key="22">
    <source>
        <dbReference type="EMBL" id="RXN10580.1"/>
    </source>
</evidence>
<dbReference type="PROSITE" id="PS01186">
    <property type="entry name" value="EGF_2"/>
    <property type="match status" value="9"/>
</dbReference>
<keyword evidence="11 17" id="KW-1133">Transmembrane helix</keyword>
<dbReference type="GO" id="GO:1901222">
    <property type="term" value="P:regulation of non-canonical NF-kappaB signal transduction"/>
    <property type="evidence" value="ECO:0007669"/>
    <property type="project" value="UniProtKB-ARBA"/>
</dbReference>
<feature type="domain" description="EGF-like" evidence="20">
    <location>
        <begin position="949"/>
        <end position="985"/>
    </location>
</feature>
<feature type="disulfide bond" evidence="15">
    <location>
        <begin position="860"/>
        <end position="869"/>
    </location>
</feature>
<evidence type="ECO:0000313" key="23">
    <source>
        <dbReference type="Proteomes" id="UP000290572"/>
    </source>
</evidence>
<dbReference type="SMART" id="SM00179">
    <property type="entry name" value="EGF_CA"/>
    <property type="match status" value="13"/>
</dbReference>
<feature type="domain" description="EGF-like" evidence="20">
    <location>
        <begin position="617"/>
        <end position="653"/>
    </location>
</feature>
<dbReference type="GO" id="GO:0030878">
    <property type="term" value="P:thyroid gland development"/>
    <property type="evidence" value="ECO:0007669"/>
    <property type="project" value="UniProtKB-ARBA"/>
</dbReference>
<feature type="disulfide bond" evidence="15">
    <location>
        <begin position="898"/>
        <end position="907"/>
    </location>
</feature>
<feature type="disulfide bond" evidence="15">
    <location>
        <begin position="680"/>
        <end position="689"/>
    </location>
</feature>
<dbReference type="PANTHER" id="PTHR24049">
    <property type="entry name" value="CRUMBS FAMILY MEMBER"/>
    <property type="match status" value="1"/>
</dbReference>
<dbReference type="InterPro" id="IPR000152">
    <property type="entry name" value="EGF-type_Asp/Asn_hydroxyl_site"/>
</dbReference>
<dbReference type="FunFam" id="2.10.25.10:FF:000061">
    <property type="entry name" value="Delta-like protein"/>
    <property type="match status" value="1"/>
</dbReference>
<dbReference type="GO" id="GO:0005509">
    <property type="term" value="F:calcium ion binding"/>
    <property type="evidence" value="ECO:0007669"/>
    <property type="project" value="InterPro"/>
</dbReference>
<dbReference type="Gene3D" id="2.10.25.140">
    <property type="match status" value="1"/>
</dbReference>
<dbReference type="Gene3D" id="2.10.25.10">
    <property type="entry name" value="Laminin"/>
    <property type="match status" value="14"/>
</dbReference>
<comment type="caution">
    <text evidence="15">Lacks conserved residue(s) required for the propagation of feature annotation.</text>
</comment>
<dbReference type="PROSITE" id="PS00010">
    <property type="entry name" value="ASX_HYDROXYL"/>
    <property type="match status" value="7"/>
</dbReference>
<dbReference type="STRING" id="84645.A0A498LQY8"/>
<feature type="disulfide bond" evidence="15">
    <location>
        <begin position="822"/>
        <end position="831"/>
    </location>
</feature>
<comment type="function">
    <text evidence="17">Putative Notch ligand involved in the mediation of Notch signaling.</text>
</comment>
<dbReference type="GO" id="GO:0007417">
    <property type="term" value="P:central nervous system development"/>
    <property type="evidence" value="ECO:0007669"/>
    <property type="project" value="UniProtKB-ARBA"/>
</dbReference>
<dbReference type="InterPro" id="IPR056986">
    <property type="entry name" value="JAG1_1/2_dom"/>
</dbReference>
<proteinExistence type="predicted"/>
<evidence type="ECO:0000259" key="21">
    <source>
        <dbReference type="PROSITE" id="PS51051"/>
    </source>
</evidence>
<dbReference type="InterPro" id="IPR000742">
    <property type="entry name" value="EGF"/>
</dbReference>
<keyword evidence="23" id="KW-1185">Reference proteome</keyword>
<feature type="disulfide bond" evidence="15">
    <location>
        <begin position="643"/>
        <end position="652"/>
    </location>
</feature>
<dbReference type="GO" id="GO:0005112">
    <property type="term" value="F:Notch binding"/>
    <property type="evidence" value="ECO:0007669"/>
    <property type="project" value="InterPro"/>
</dbReference>
<dbReference type="InterPro" id="IPR051022">
    <property type="entry name" value="Notch_Cell-Fate_Det"/>
</dbReference>
<evidence type="ECO:0000256" key="10">
    <source>
        <dbReference type="ARBA" id="ARBA00022976"/>
    </source>
</evidence>
<keyword evidence="6 17" id="KW-0677">Repeat</keyword>
<dbReference type="InterPro" id="IPR001774">
    <property type="entry name" value="DSL"/>
</dbReference>
<evidence type="ECO:0000256" key="7">
    <source>
        <dbReference type="ARBA" id="ARBA00022782"/>
    </source>
</evidence>
<dbReference type="Pfam" id="PF00008">
    <property type="entry name" value="EGF"/>
    <property type="match status" value="4"/>
</dbReference>
<evidence type="ECO:0000256" key="15">
    <source>
        <dbReference type="PROSITE-ProRule" id="PRU00076"/>
    </source>
</evidence>
<keyword evidence="5 17" id="KW-0732">Signal</keyword>
<dbReference type="GO" id="GO:0007219">
    <property type="term" value="P:Notch signaling pathway"/>
    <property type="evidence" value="ECO:0007669"/>
    <property type="project" value="UniProtKB-KW"/>
</dbReference>
<dbReference type="GO" id="GO:0061008">
    <property type="term" value="P:hepaticobiliary system development"/>
    <property type="evidence" value="ECO:0007669"/>
    <property type="project" value="UniProtKB-ARBA"/>
</dbReference>
<feature type="disulfide bond" evidence="15">
    <location>
        <begin position="936"/>
        <end position="945"/>
    </location>
</feature>